<evidence type="ECO:0008006" key="3">
    <source>
        <dbReference type="Google" id="ProtNLM"/>
    </source>
</evidence>
<reference evidence="1" key="1">
    <citation type="submission" date="2023-06" db="EMBL/GenBank/DDBJ databases">
        <authorList>
            <consortium name="Lawrence Berkeley National Laboratory"/>
            <person name="Ahrendt S."/>
            <person name="Sahu N."/>
            <person name="Indic B."/>
            <person name="Wong-Bajracharya J."/>
            <person name="Merenyi Z."/>
            <person name="Ke H.-M."/>
            <person name="Monk M."/>
            <person name="Kocsube S."/>
            <person name="Drula E."/>
            <person name="Lipzen A."/>
            <person name="Balint B."/>
            <person name="Henrissat B."/>
            <person name="Andreopoulos B."/>
            <person name="Martin F.M."/>
            <person name="Harder C.B."/>
            <person name="Rigling D."/>
            <person name="Ford K.L."/>
            <person name="Foster G.D."/>
            <person name="Pangilinan J."/>
            <person name="Papanicolaou A."/>
            <person name="Barry K."/>
            <person name="LaButti K."/>
            <person name="Viragh M."/>
            <person name="Koriabine M."/>
            <person name="Yan M."/>
            <person name="Riley R."/>
            <person name="Champramary S."/>
            <person name="Plett K.L."/>
            <person name="Tsai I.J."/>
            <person name="Slot J."/>
            <person name="Sipos G."/>
            <person name="Plett J."/>
            <person name="Nagy L.G."/>
            <person name="Grigoriev I.V."/>
        </authorList>
    </citation>
    <scope>NUCLEOTIDE SEQUENCE</scope>
    <source>
        <strain evidence="1">ICMP 16352</strain>
    </source>
</reference>
<evidence type="ECO:0000313" key="1">
    <source>
        <dbReference type="EMBL" id="KAK0482667.1"/>
    </source>
</evidence>
<proteinExistence type="predicted"/>
<accession>A0AA39UB05</accession>
<protein>
    <recommendedName>
        <fullName evidence="3">Reverse transcriptase zinc-binding domain-containing protein</fullName>
    </recommendedName>
</protein>
<gene>
    <name evidence="1" type="ORF">IW261DRAFT_1048254</name>
</gene>
<dbReference type="AlphaFoldDB" id="A0AA39UB05"/>
<organism evidence="1 2">
    <name type="scientific">Armillaria novae-zelandiae</name>
    <dbReference type="NCBI Taxonomy" id="153914"/>
    <lineage>
        <taxon>Eukaryota</taxon>
        <taxon>Fungi</taxon>
        <taxon>Dikarya</taxon>
        <taxon>Basidiomycota</taxon>
        <taxon>Agaricomycotina</taxon>
        <taxon>Agaricomycetes</taxon>
        <taxon>Agaricomycetidae</taxon>
        <taxon>Agaricales</taxon>
        <taxon>Marasmiineae</taxon>
        <taxon>Physalacriaceae</taxon>
        <taxon>Armillaria</taxon>
    </lineage>
</organism>
<comment type="caution">
    <text evidence="1">The sequence shown here is derived from an EMBL/GenBank/DDBJ whole genome shotgun (WGS) entry which is preliminary data.</text>
</comment>
<dbReference type="Proteomes" id="UP001175227">
    <property type="component" value="Unassembled WGS sequence"/>
</dbReference>
<name>A0AA39UB05_9AGAR</name>
<evidence type="ECO:0000313" key="2">
    <source>
        <dbReference type="Proteomes" id="UP001175227"/>
    </source>
</evidence>
<keyword evidence="2" id="KW-1185">Reference proteome</keyword>
<dbReference type="EMBL" id="JAUEPR010000007">
    <property type="protein sequence ID" value="KAK0482667.1"/>
    <property type="molecule type" value="Genomic_DNA"/>
</dbReference>
<sequence>MTMHNAYKIASKRLNFGPQYHERGYCKHCDNNLEDMAHIMTVCGTTDQKEVWDLKRNIMEKRGIIIQWHPPSMVNILACAAPMFKSSNGTRDGGKERFNRIVLASTKKKTSGRVLRDASFALRDGLRPNGKGRVGT</sequence>